<dbReference type="Pfam" id="PF05552">
    <property type="entry name" value="MS_channel_1st_1"/>
    <property type="match status" value="2"/>
</dbReference>
<name>A0A543NF84_9ACTN</name>
<proteinExistence type="predicted"/>
<dbReference type="AlphaFoldDB" id="A0A543NF84"/>
<dbReference type="PANTHER" id="PTHR30221:SF1">
    <property type="entry name" value="SMALL-CONDUCTANCE MECHANOSENSITIVE CHANNEL"/>
    <property type="match status" value="1"/>
</dbReference>
<keyword evidence="2" id="KW-0472">Membrane</keyword>
<feature type="region of interest" description="Disordered" evidence="1">
    <location>
        <begin position="223"/>
        <end position="271"/>
    </location>
</feature>
<feature type="compositionally biased region" description="Polar residues" evidence="1">
    <location>
        <begin position="262"/>
        <end position="271"/>
    </location>
</feature>
<dbReference type="InterPro" id="IPR045275">
    <property type="entry name" value="MscS_archaea/bacteria_type"/>
</dbReference>
<dbReference type="Gene3D" id="1.10.287.1260">
    <property type="match status" value="1"/>
</dbReference>
<evidence type="ECO:0000256" key="1">
    <source>
        <dbReference type="SAM" id="MobiDB-lite"/>
    </source>
</evidence>
<reference evidence="3 4" key="1">
    <citation type="submission" date="2019-06" db="EMBL/GenBank/DDBJ databases">
        <title>Sequencing the genomes of 1000 actinobacteria strains.</title>
        <authorList>
            <person name="Klenk H.-P."/>
        </authorList>
    </citation>
    <scope>NUCLEOTIDE SEQUENCE [LARGE SCALE GENOMIC DNA]</scope>
    <source>
        <strain evidence="3 4">DSM 45015</strain>
    </source>
</reference>
<dbReference type="GO" id="GO:0008381">
    <property type="term" value="F:mechanosensitive monoatomic ion channel activity"/>
    <property type="evidence" value="ECO:0007669"/>
    <property type="project" value="InterPro"/>
</dbReference>
<evidence type="ECO:0000313" key="4">
    <source>
        <dbReference type="Proteomes" id="UP000317422"/>
    </source>
</evidence>
<evidence type="ECO:0000256" key="2">
    <source>
        <dbReference type="SAM" id="Phobius"/>
    </source>
</evidence>
<keyword evidence="2 3" id="KW-0812">Transmembrane</keyword>
<dbReference type="InterPro" id="IPR008910">
    <property type="entry name" value="MSC_TM_helix"/>
</dbReference>
<evidence type="ECO:0000313" key="3">
    <source>
        <dbReference type="EMBL" id="TQN30477.1"/>
    </source>
</evidence>
<dbReference type="Proteomes" id="UP000317422">
    <property type="component" value="Unassembled WGS sequence"/>
</dbReference>
<gene>
    <name evidence="3" type="ORF">FHX37_0356</name>
</gene>
<feature type="compositionally biased region" description="Low complexity" evidence="1">
    <location>
        <begin position="236"/>
        <end position="248"/>
    </location>
</feature>
<feature type="transmembrane region" description="Helical" evidence="2">
    <location>
        <begin position="179"/>
        <end position="200"/>
    </location>
</feature>
<protein>
    <submittedName>
        <fullName evidence="3">Putative transporter (Transmembrane protein)</fullName>
    </submittedName>
</protein>
<organism evidence="3 4">
    <name type="scientific">Haloactinospora alba</name>
    <dbReference type="NCBI Taxonomy" id="405555"/>
    <lineage>
        <taxon>Bacteria</taxon>
        <taxon>Bacillati</taxon>
        <taxon>Actinomycetota</taxon>
        <taxon>Actinomycetes</taxon>
        <taxon>Streptosporangiales</taxon>
        <taxon>Nocardiopsidaceae</taxon>
        <taxon>Haloactinospora</taxon>
    </lineage>
</organism>
<feature type="transmembrane region" description="Helical" evidence="2">
    <location>
        <begin position="21"/>
        <end position="39"/>
    </location>
</feature>
<feature type="transmembrane region" description="Helical" evidence="2">
    <location>
        <begin position="78"/>
        <end position="96"/>
    </location>
</feature>
<dbReference type="RefSeq" id="WP_141921725.1">
    <property type="nucleotide sequence ID" value="NZ_VFQC01000001.1"/>
</dbReference>
<dbReference type="PANTHER" id="PTHR30221">
    <property type="entry name" value="SMALL-CONDUCTANCE MECHANOSENSITIVE CHANNEL"/>
    <property type="match status" value="1"/>
</dbReference>
<feature type="transmembrane region" description="Helical" evidence="2">
    <location>
        <begin position="148"/>
        <end position="167"/>
    </location>
</feature>
<keyword evidence="2" id="KW-1133">Transmembrane helix</keyword>
<dbReference type="OrthoDB" id="5184470at2"/>
<dbReference type="EMBL" id="VFQC01000001">
    <property type="protein sequence ID" value="TQN30477.1"/>
    <property type="molecule type" value="Genomic_DNA"/>
</dbReference>
<feature type="transmembrane region" description="Helical" evidence="2">
    <location>
        <begin position="108"/>
        <end position="128"/>
    </location>
</feature>
<sequence>MDIGQGLTDAWSAVASFVPKLAAFLVILVIGWLIAKFIGKMVGKGLSRVGLDRGLNRSGVGEYFERSRYTASELCGKIVYYAGLLVVLQLAFSTFGPNNPVTQLLDSVIAWIPHAIVALVIVVVAGMIARAARDLISGALSGLSYGRFLANVAGVAIVALGAIAALNQIGVATTVTQPVLIAVLATVGGILVVGVGGGLVRPMQQRWASWLDMAEQETGRLRETGGYEAGRSDAMQQPTAEQPPQQAARSASTSPMGEPSSGGEQNRASEQ</sequence>
<keyword evidence="4" id="KW-1185">Reference proteome</keyword>
<accession>A0A543NF84</accession>
<comment type="caution">
    <text evidence="3">The sequence shown here is derived from an EMBL/GenBank/DDBJ whole genome shotgun (WGS) entry which is preliminary data.</text>
</comment>